<dbReference type="EMBL" id="JBBNAG010000009">
    <property type="protein sequence ID" value="KAK9105886.1"/>
    <property type="molecule type" value="Genomic_DNA"/>
</dbReference>
<gene>
    <name evidence="3" type="ORF">Scep_022730</name>
</gene>
<evidence type="ECO:0008006" key="5">
    <source>
        <dbReference type="Google" id="ProtNLM"/>
    </source>
</evidence>
<organism evidence="3 4">
    <name type="scientific">Stephania cephalantha</name>
    <dbReference type="NCBI Taxonomy" id="152367"/>
    <lineage>
        <taxon>Eukaryota</taxon>
        <taxon>Viridiplantae</taxon>
        <taxon>Streptophyta</taxon>
        <taxon>Embryophyta</taxon>
        <taxon>Tracheophyta</taxon>
        <taxon>Spermatophyta</taxon>
        <taxon>Magnoliopsida</taxon>
        <taxon>Ranunculales</taxon>
        <taxon>Menispermaceae</taxon>
        <taxon>Menispermoideae</taxon>
        <taxon>Cissampelideae</taxon>
        <taxon>Stephania</taxon>
    </lineage>
</organism>
<dbReference type="Pfam" id="PF14372">
    <property type="entry name" value="hAT-like_RNase-H"/>
    <property type="match status" value="1"/>
</dbReference>
<comment type="caution">
    <text evidence="3">The sequence shown here is derived from an EMBL/GenBank/DDBJ whole genome shotgun (WGS) entry which is preliminary data.</text>
</comment>
<feature type="domain" description="hAT-like transposase RNase-H fold" evidence="2">
    <location>
        <begin position="52"/>
        <end position="151"/>
    </location>
</feature>
<accession>A0AAP0I2D8</accession>
<dbReference type="InterPro" id="IPR012337">
    <property type="entry name" value="RNaseH-like_sf"/>
</dbReference>
<sequence length="323" mass="37360">MLESALHYRNAFNHLALSDPNFTFCPTSEEWTRLEGIVKFLKVFYDVTNICSSTNYPTSNLFFHGMWRIKSILLKEVRNPTLFRSSTLLKMQSEFDKYWEECSVILSIVVILDPRYKVKVVEFVYSRLYGNIGICMVNDIREKLYTLFGEYCNVDPKDGPSIGQPTQKDINGEDDPNDPYSMAYKVFQSQYSSSQVQKSQLDLYLEEPAFDRKKELDVLGFWRSVEHSYPQLCQMARDVLTIPFTTVAPESAFSLGSRVLDANQSFLTRQNLEALICGRDWLRASIGRHLTRTNDLDEIIDEFLEVDLNDTVSYQASNEIEID</sequence>
<dbReference type="InterPro" id="IPR008906">
    <property type="entry name" value="HATC_C_dom"/>
</dbReference>
<dbReference type="InterPro" id="IPR025525">
    <property type="entry name" value="hAT-like_transposase_RNase-H"/>
</dbReference>
<protein>
    <recommendedName>
        <fullName evidence="5">Transposase</fullName>
    </recommendedName>
</protein>
<dbReference type="GO" id="GO:0046983">
    <property type="term" value="F:protein dimerization activity"/>
    <property type="evidence" value="ECO:0007669"/>
    <property type="project" value="InterPro"/>
</dbReference>
<feature type="domain" description="HAT C-terminal dimerisation" evidence="1">
    <location>
        <begin position="201"/>
        <end position="282"/>
    </location>
</feature>
<evidence type="ECO:0000259" key="1">
    <source>
        <dbReference type="Pfam" id="PF05699"/>
    </source>
</evidence>
<reference evidence="3 4" key="1">
    <citation type="submission" date="2024-01" db="EMBL/GenBank/DDBJ databases">
        <title>Genome assemblies of Stephania.</title>
        <authorList>
            <person name="Yang L."/>
        </authorList>
    </citation>
    <scope>NUCLEOTIDE SEQUENCE [LARGE SCALE GENOMIC DNA]</scope>
    <source>
        <strain evidence="3">JXDWG</strain>
        <tissue evidence="3">Leaf</tissue>
    </source>
</reference>
<dbReference type="Pfam" id="PF05699">
    <property type="entry name" value="Dimer_Tnp_hAT"/>
    <property type="match status" value="1"/>
</dbReference>
<name>A0AAP0I2D8_9MAGN</name>
<dbReference type="AlphaFoldDB" id="A0AAP0I2D8"/>
<evidence type="ECO:0000313" key="4">
    <source>
        <dbReference type="Proteomes" id="UP001419268"/>
    </source>
</evidence>
<dbReference type="PANTHER" id="PTHR23272">
    <property type="entry name" value="BED FINGER-RELATED"/>
    <property type="match status" value="1"/>
</dbReference>
<evidence type="ECO:0000313" key="3">
    <source>
        <dbReference type="EMBL" id="KAK9105886.1"/>
    </source>
</evidence>
<dbReference type="Proteomes" id="UP001419268">
    <property type="component" value="Unassembled WGS sequence"/>
</dbReference>
<evidence type="ECO:0000259" key="2">
    <source>
        <dbReference type="Pfam" id="PF14372"/>
    </source>
</evidence>
<dbReference type="SUPFAM" id="SSF53098">
    <property type="entry name" value="Ribonuclease H-like"/>
    <property type="match status" value="1"/>
</dbReference>
<proteinExistence type="predicted"/>
<dbReference type="PANTHER" id="PTHR23272:SF166">
    <property type="entry name" value="ZINC FINGER BED DOMAIN-CONTAINING PROTEIN RICESLEEPER 2-LIKE ISOFORM X1"/>
    <property type="match status" value="1"/>
</dbReference>
<dbReference type="GO" id="GO:0003677">
    <property type="term" value="F:DNA binding"/>
    <property type="evidence" value="ECO:0007669"/>
    <property type="project" value="InterPro"/>
</dbReference>
<keyword evidence="4" id="KW-1185">Reference proteome</keyword>